<organism evidence="9 10">
    <name type="scientific">Chitinimonas lacunae</name>
    <dbReference type="NCBI Taxonomy" id="1963018"/>
    <lineage>
        <taxon>Bacteria</taxon>
        <taxon>Pseudomonadati</taxon>
        <taxon>Pseudomonadota</taxon>
        <taxon>Betaproteobacteria</taxon>
        <taxon>Neisseriales</taxon>
        <taxon>Chitinibacteraceae</taxon>
        <taxon>Chitinimonas</taxon>
    </lineage>
</organism>
<dbReference type="Proteomes" id="UP001595791">
    <property type="component" value="Unassembled WGS sequence"/>
</dbReference>
<evidence type="ECO:0000256" key="6">
    <source>
        <dbReference type="ARBA" id="ARBA00022857"/>
    </source>
</evidence>
<evidence type="ECO:0000313" key="10">
    <source>
        <dbReference type="Proteomes" id="UP001595791"/>
    </source>
</evidence>
<reference evidence="10" key="1">
    <citation type="journal article" date="2019" name="Int. J. Syst. Evol. Microbiol.">
        <title>The Global Catalogue of Microorganisms (GCM) 10K type strain sequencing project: providing services to taxonomists for standard genome sequencing and annotation.</title>
        <authorList>
            <consortium name="The Broad Institute Genomics Platform"/>
            <consortium name="The Broad Institute Genome Sequencing Center for Infectious Disease"/>
            <person name="Wu L."/>
            <person name="Ma J."/>
        </authorList>
    </citation>
    <scope>NUCLEOTIDE SEQUENCE [LARGE SCALE GENOMIC DNA]</scope>
    <source>
        <strain evidence="10">LMG 29894</strain>
    </source>
</reference>
<evidence type="ECO:0000256" key="7">
    <source>
        <dbReference type="ARBA" id="ARBA00023002"/>
    </source>
</evidence>
<dbReference type="Pfam" id="PF13434">
    <property type="entry name" value="Lys_Orn_oxgnase"/>
    <property type="match status" value="1"/>
</dbReference>
<evidence type="ECO:0000256" key="8">
    <source>
        <dbReference type="SAM" id="MobiDB-lite"/>
    </source>
</evidence>
<dbReference type="InterPro" id="IPR036188">
    <property type="entry name" value="FAD/NAD-bd_sf"/>
</dbReference>
<comment type="cofactor">
    <cofactor evidence="1">
        <name>FAD</name>
        <dbReference type="ChEBI" id="CHEBI:57692"/>
    </cofactor>
</comment>
<comment type="similarity">
    <text evidence="3">Belongs to the lysine N(6)-hydroxylase/L-ornithine N(5)-oxygenase family.</text>
</comment>
<dbReference type="InterPro" id="IPR025700">
    <property type="entry name" value="Lys/Orn_oxygenase"/>
</dbReference>
<keyword evidence="4" id="KW-0285">Flavoprotein</keyword>
<comment type="caution">
    <text evidence="9">The sequence shown here is derived from an EMBL/GenBank/DDBJ whole genome shotgun (WGS) entry which is preliminary data.</text>
</comment>
<name>A0ABV8MUS7_9NEIS</name>
<dbReference type="RefSeq" id="WP_378166137.1">
    <property type="nucleotide sequence ID" value="NZ_JBHSBU010000001.1"/>
</dbReference>
<evidence type="ECO:0000256" key="5">
    <source>
        <dbReference type="ARBA" id="ARBA00022827"/>
    </source>
</evidence>
<keyword evidence="6" id="KW-0521">NADP</keyword>
<evidence type="ECO:0000256" key="4">
    <source>
        <dbReference type="ARBA" id="ARBA00022630"/>
    </source>
</evidence>
<proteinExistence type="inferred from homology"/>
<keyword evidence="10" id="KW-1185">Reference proteome</keyword>
<dbReference type="PANTHER" id="PTHR42802">
    <property type="entry name" value="MONOOXYGENASE"/>
    <property type="match status" value="1"/>
</dbReference>
<dbReference type="EMBL" id="JBHSBU010000001">
    <property type="protein sequence ID" value="MFC4160856.1"/>
    <property type="molecule type" value="Genomic_DNA"/>
</dbReference>
<evidence type="ECO:0000313" key="9">
    <source>
        <dbReference type="EMBL" id="MFC4160856.1"/>
    </source>
</evidence>
<keyword evidence="7" id="KW-0560">Oxidoreductase</keyword>
<dbReference type="SUPFAM" id="SSF51905">
    <property type="entry name" value="FAD/NAD(P)-binding domain"/>
    <property type="match status" value="1"/>
</dbReference>
<accession>A0ABV8MUS7</accession>
<evidence type="ECO:0000256" key="3">
    <source>
        <dbReference type="ARBA" id="ARBA00007588"/>
    </source>
</evidence>
<dbReference type="Gene3D" id="3.50.50.60">
    <property type="entry name" value="FAD/NAD(P)-binding domain"/>
    <property type="match status" value="1"/>
</dbReference>
<feature type="region of interest" description="Disordered" evidence="8">
    <location>
        <begin position="426"/>
        <end position="445"/>
    </location>
</feature>
<dbReference type="PANTHER" id="PTHR42802:SF1">
    <property type="entry name" value="L-ORNITHINE N(5)-MONOOXYGENASE"/>
    <property type="match status" value="1"/>
</dbReference>
<comment type="pathway">
    <text evidence="2">Siderophore biosynthesis.</text>
</comment>
<evidence type="ECO:0000256" key="1">
    <source>
        <dbReference type="ARBA" id="ARBA00001974"/>
    </source>
</evidence>
<protein>
    <submittedName>
        <fullName evidence="9">SidA/IucD/PvdA family monooxygenase</fullName>
    </submittedName>
</protein>
<keyword evidence="9" id="KW-0503">Monooxygenase</keyword>
<keyword evidence="5" id="KW-0274">FAD</keyword>
<evidence type="ECO:0000256" key="2">
    <source>
        <dbReference type="ARBA" id="ARBA00004924"/>
    </source>
</evidence>
<gene>
    <name evidence="9" type="ORF">ACFOW7_16070</name>
</gene>
<dbReference type="GO" id="GO:0004497">
    <property type="term" value="F:monooxygenase activity"/>
    <property type="evidence" value="ECO:0007669"/>
    <property type="project" value="UniProtKB-KW"/>
</dbReference>
<sequence>MIQADLLLIGGGPANIAFAVSLEESGCDEKLGNVIMLEREDSISWHKNMLIDNAVSQVSFLKDLVTLRNPTSKFSFLNYLHKNGRLEEFVNLMSFFPYRREISDYLQWVANNLTKAKVHYSKAVCSVEPIVDGNGKIEGWLVGTSDGTLYRANRLIFGAGRDASIPPVFAEVQSERLIHSSQFLSKIAHFPTASVKKVAVIGGAQSSAEVYSACLERFPTAEVSMIMRSVGLTTYGGSKFINKIYQSNYIDVFYHAPDEVKRDVLEEMHFTNYSGVSATTMESLYRFHYLQELNGENRARMIIQSELMSAHTKQDKISLVWKNKISGAATEDDFDLVILGTGYKNMMPKLLQSALSRVNVSKPEITRAYRVKLPTTRDCSLHIQGISEATHGISDTLLSVIATRAQEILVDIVESANQASLENSEYPQHGHLGRYKHPGESIFTS</sequence>